<feature type="transmembrane region" description="Helical" evidence="2">
    <location>
        <begin position="383"/>
        <end position="411"/>
    </location>
</feature>
<comment type="caution">
    <text evidence="3">The sequence shown here is derived from an EMBL/GenBank/DDBJ whole genome shotgun (WGS) entry which is preliminary data.</text>
</comment>
<reference evidence="3" key="1">
    <citation type="submission" date="2019-08" db="EMBL/GenBank/DDBJ databases">
        <authorList>
            <person name="Kucharzyk K."/>
            <person name="Murdoch R.W."/>
            <person name="Higgins S."/>
            <person name="Loffler F."/>
        </authorList>
    </citation>
    <scope>NUCLEOTIDE SEQUENCE</scope>
</reference>
<accession>A0A645ANU4</accession>
<feature type="transmembrane region" description="Helical" evidence="2">
    <location>
        <begin position="305"/>
        <end position="324"/>
    </location>
</feature>
<keyword evidence="2" id="KW-0812">Transmembrane</keyword>
<feature type="region of interest" description="Disordered" evidence="1">
    <location>
        <begin position="1"/>
        <end position="61"/>
    </location>
</feature>
<feature type="transmembrane region" description="Helical" evidence="2">
    <location>
        <begin position="78"/>
        <end position="102"/>
    </location>
</feature>
<protein>
    <recommendedName>
        <fullName evidence="4">Glycosyltransferase RgtA/B/C/D-like domain-containing protein</fullName>
    </recommendedName>
</protein>
<evidence type="ECO:0000256" key="2">
    <source>
        <dbReference type="SAM" id="Phobius"/>
    </source>
</evidence>
<feature type="compositionally biased region" description="Gly residues" evidence="1">
    <location>
        <begin position="493"/>
        <end position="513"/>
    </location>
</feature>
<organism evidence="3">
    <name type="scientific">bioreactor metagenome</name>
    <dbReference type="NCBI Taxonomy" id="1076179"/>
    <lineage>
        <taxon>unclassified sequences</taxon>
        <taxon>metagenomes</taxon>
        <taxon>ecological metagenomes</taxon>
    </lineage>
</organism>
<feature type="region of interest" description="Disordered" evidence="1">
    <location>
        <begin position="456"/>
        <end position="538"/>
    </location>
</feature>
<evidence type="ECO:0000256" key="1">
    <source>
        <dbReference type="SAM" id="MobiDB-lite"/>
    </source>
</evidence>
<evidence type="ECO:0000313" key="3">
    <source>
        <dbReference type="EMBL" id="MPM54770.1"/>
    </source>
</evidence>
<dbReference type="AlphaFoldDB" id="A0A645ANU4"/>
<keyword evidence="2" id="KW-1133">Transmembrane helix</keyword>
<name>A0A645ANU4_9ZZZZ</name>
<feature type="transmembrane region" description="Helical" evidence="2">
    <location>
        <begin position="150"/>
        <end position="177"/>
    </location>
</feature>
<feature type="transmembrane region" description="Helical" evidence="2">
    <location>
        <begin position="265"/>
        <end position="285"/>
    </location>
</feature>
<dbReference type="EMBL" id="VSSQ01014956">
    <property type="protein sequence ID" value="MPM54770.1"/>
    <property type="molecule type" value="Genomic_DNA"/>
</dbReference>
<feature type="transmembrane region" description="Helical" evidence="2">
    <location>
        <begin position="232"/>
        <end position="258"/>
    </location>
</feature>
<sequence>MSRTASPVGPDMKPRADNERVSPTLSGHGRPGGIEVTRSGRRTDEVGMSDDGASRQVAASGRGTATIRRSWEAMGADGWSRAAAVTIAVLIVLLAVALRWSLRSFVSRDMSNFVVPWYDYLRQHGISAFGQGFTNYSFPYPFLLYIVSRFPLSAVTGIKVISAVFDLLLAGVAALLVRQLTGSAARGAAAGLAMLFLPTVLLNSAVWGQCDSIYTTFGLAAVYLGLRGRGNVAWALMGVALAFKLQAIFFLPVLVLLWLRRRTAWYAPAFAALAWLVLSVPPVFFGRSPGETLGVYLSQADYYQWLAAGLPNLYAWIPGADFAMFKTAGNFFSLALMGLLLLVALLAPGQDAKGVVLFGAVAAATAVYTIPQMHERYTFVYEVLVLILVMVVPRHLWLLGTSQAAALYGYSGFLMDRALVPEWVAALLLGATVVGLLTIWVLSLGHRSVGAGIGRGATRPAADGPAPSRIGSAPSREQRYRAARLAVDQSGDGTPGDGARGGGTSDDGTAGRGPGDRPVAPDGMRGSTVAGRDAGGVA</sequence>
<feature type="transmembrane region" description="Helical" evidence="2">
    <location>
        <begin position="189"/>
        <end position="207"/>
    </location>
</feature>
<feature type="transmembrane region" description="Helical" evidence="2">
    <location>
        <begin position="354"/>
        <end position="371"/>
    </location>
</feature>
<evidence type="ECO:0008006" key="4">
    <source>
        <dbReference type="Google" id="ProtNLM"/>
    </source>
</evidence>
<keyword evidence="2" id="KW-0472">Membrane</keyword>
<proteinExistence type="predicted"/>
<feature type="transmembrane region" description="Helical" evidence="2">
    <location>
        <begin position="331"/>
        <end position="348"/>
    </location>
</feature>
<feature type="transmembrane region" description="Helical" evidence="2">
    <location>
        <begin position="423"/>
        <end position="445"/>
    </location>
</feature>
<gene>
    <name evidence="3" type="ORF">SDC9_101550</name>
</gene>